<keyword evidence="1" id="KW-0539">Nucleus</keyword>
<reference evidence="3" key="1">
    <citation type="submission" date="2021-01" db="EMBL/GenBank/DDBJ databases">
        <authorList>
            <person name="Corre E."/>
            <person name="Pelletier E."/>
            <person name="Niang G."/>
            <person name="Scheremetjew M."/>
            <person name="Finn R."/>
            <person name="Kale V."/>
            <person name="Holt S."/>
            <person name="Cochrane G."/>
            <person name="Meng A."/>
            <person name="Brown T."/>
            <person name="Cohen L."/>
        </authorList>
    </citation>
    <scope>NUCLEOTIDE SEQUENCE</scope>
    <source>
        <strain evidence="3">B650</strain>
    </source>
</reference>
<organism evidence="3">
    <name type="scientific">Leptocylindrus danicus</name>
    <dbReference type="NCBI Taxonomy" id="163516"/>
    <lineage>
        <taxon>Eukaryota</taxon>
        <taxon>Sar</taxon>
        <taxon>Stramenopiles</taxon>
        <taxon>Ochrophyta</taxon>
        <taxon>Bacillariophyta</taxon>
        <taxon>Coscinodiscophyceae</taxon>
        <taxon>Chaetocerotophycidae</taxon>
        <taxon>Leptocylindrales</taxon>
        <taxon>Leptocylindraceae</taxon>
        <taxon>Leptocylindrus</taxon>
    </lineage>
</organism>
<feature type="region of interest" description="Disordered" evidence="2">
    <location>
        <begin position="1"/>
        <end position="24"/>
    </location>
</feature>
<evidence type="ECO:0000256" key="2">
    <source>
        <dbReference type="SAM" id="MobiDB-lite"/>
    </source>
</evidence>
<evidence type="ECO:0000256" key="1">
    <source>
        <dbReference type="ARBA" id="ARBA00023242"/>
    </source>
</evidence>
<dbReference type="GO" id="GO:0003712">
    <property type="term" value="F:transcription coregulator activity"/>
    <property type="evidence" value="ECO:0007669"/>
    <property type="project" value="InterPro"/>
</dbReference>
<dbReference type="Gene3D" id="1.10.246.20">
    <property type="entry name" value="Coactivator CBP, KIX domain"/>
    <property type="match status" value="1"/>
</dbReference>
<evidence type="ECO:0000313" key="3">
    <source>
        <dbReference type="EMBL" id="CAD9594409.1"/>
    </source>
</evidence>
<accession>A0A7S2PE56</accession>
<name>A0A7S2PE56_9STRA</name>
<sequence length="110" mass="12879">MPTSILAQQRSTRQNWHNSAADAQTRRTMRRKIMRVLLQKQRRRNSSWNSNSFFVTHLSSMANCVERYLYNHSLSMSEYSNETTLDDRMTRLALMIADYHASSDTYTPAA</sequence>
<dbReference type="InterPro" id="IPR036529">
    <property type="entry name" value="KIX_dom_sf"/>
</dbReference>
<gene>
    <name evidence="3" type="ORF">LDAN0321_LOCUS14507</name>
</gene>
<dbReference type="EMBL" id="HBGY01023002">
    <property type="protein sequence ID" value="CAD9594409.1"/>
    <property type="molecule type" value="Transcribed_RNA"/>
</dbReference>
<protein>
    <submittedName>
        <fullName evidence="3">Uncharacterized protein</fullName>
    </submittedName>
</protein>
<dbReference type="AlphaFoldDB" id="A0A7S2PE56"/>
<feature type="compositionally biased region" description="Polar residues" evidence="2">
    <location>
        <begin position="1"/>
        <end position="22"/>
    </location>
</feature>
<proteinExistence type="predicted"/>
<dbReference type="GO" id="GO:0006355">
    <property type="term" value="P:regulation of DNA-templated transcription"/>
    <property type="evidence" value="ECO:0007669"/>
    <property type="project" value="InterPro"/>
</dbReference>